<name>A0AAD0VM13_9BACT</name>
<dbReference type="InterPro" id="IPR003593">
    <property type="entry name" value="AAA+_ATPase"/>
</dbReference>
<dbReference type="InterPro" id="IPR036640">
    <property type="entry name" value="ABC1_TM_sf"/>
</dbReference>
<dbReference type="GO" id="GO:0016887">
    <property type="term" value="F:ATP hydrolysis activity"/>
    <property type="evidence" value="ECO:0007669"/>
    <property type="project" value="InterPro"/>
</dbReference>
<feature type="transmembrane region" description="Helical" evidence="9">
    <location>
        <begin position="175"/>
        <end position="201"/>
    </location>
</feature>
<feature type="transmembrane region" description="Helical" evidence="9">
    <location>
        <begin position="213"/>
        <end position="230"/>
    </location>
</feature>
<dbReference type="SUPFAM" id="SSF52540">
    <property type="entry name" value="P-loop containing nucleoside triphosphate hydrolases"/>
    <property type="match status" value="1"/>
</dbReference>
<evidence type="ECO:0000259" key="10">
    <source>
        <dbReference type="PROSITE" id="PS50893"/>
    </source>
</evidence>
<dbReference type="Gene3D" id="3.40.50.300">
    <property type="entry name" value="P-loop containing nucleotide triphosphate hydrolases"/>
    <property type="match status" value="1"/>
</dbReference>
<evidence type="ECO:0000256" key="8">
    <source>
        <dbReference type="ARBA" id="ARBA00023136"/>
    </source>
</evidence>
<dbReference type="PROSITE" id="PS50893">
    <property type="entry name" value="ABC_TRANSPORTER_2"/>
    <property type="match status" value="1"/>
</dbReference>
<keyword evidence="7 9" id="KW-1133">Transmembrane helix</keyword>
<dbReference type="SUPFAM" id="SSF90123">
    <property type="entry name" value="ABC transporter transmembrane region"/>
    <property type="match status" value="1"/>
</dbReference>
<keyword evidence="16" id="KW-1185">Reference proteome</keyword>
<evidence type="ECO:0000256" key="1">
    <source>
        <dbReference type="ARBA" id="ARBA00004651"/>
    </source>
</evidence>
<evidence type="ECO:0000256" key="6">
    <source>
        <dbReference type="ARBA" id="ARBA00022840"/>
    </source>
</evidence>
<keyword evidence="5" id="KW-0547">Nucleotide-binding</keyword>
<evidence type="ECO:0000259" key="12">
    <source>
        <dbReference type="PROSITE" id="PS50990"/>
    </source>
</evidence>
<dbReference type="CDD" id="cd03245">
    <property type="entry name" value="ABCC_bacteriocin_exporters"/>
    <property type="match status" value="1"/>
</dbReference>
<comment type="subcellular location">
    <subcellularLocation>
        <location evidence="1">Cell membrane</location>
        <topology evidence="1">Multi-pass membrane protein</topology>
    </subcellularLocation>
</comment>
<protein>
    <submittedName>
        <fullName evidence="13">Type I secretion system ATPase/permease, LssB family</fullName>
    </submittedName>
    <submittedName>
        <fullName evidence="14">Type I secretion system permease/ATPase</fullName>
    </submittedName>
</protein>
<evidence type="ECO:0000313" key="15">
    <source>
        <dbReference type="Proteomes" id="UP000254504"/>
    </source>
</evidence>
<keyword evidence="6" id="KW-0067">ATP-binding</keyword>
<feature type="domain" description="Peptidase C39" evidence="12">
    <location>
        <begin position="5"/>
        <end position="138"/>
    </location>
</feature>
<keyword evidence="4 9" id="KW-0812">Transmembrane</keyword>
<dbReference type="Gene3D" id="3.90.70.10">
    <property type="entry name" value="Cysteine proteinases"/>
    <property type="match status" value="1"/>
</dbReference>
<dbReference type="InterPro" id="IPR003439">
    <property type="entry name" value="ABC_transporter-like_ATP-bd"/>
</dbReference>
<dbReference type="SMART" id="SM00382">
    <property type="entry name" value="AAA"/>
    <property type="match status" value="1"/>
</dbReference>
<dbReference type="PANTHER" id="PTHR24221:SF248">
    <property type="entry name" value="ABC TRANSPORTER TRANSMEMBRANE REGION"/>
    <property type="match status" value="1"/>
</dbReference>
<dbReference type="InterPro" id="IPR011527">
    <property type="entry name" value="ABC1_TM_dom"/>
</dbReference>
<evidence type="ECO:0000256" key="5">
    <source>
        <dbReference type="ARBA" id="ARBA00022741"/>
    </source>
</evidence>
<dbReference type="InterPro" id="IPR005074">
    <property type="entry name" value="Peptidase_C39"/>
</dbReference>
<proteinExistence type="predicted"/>
<dbReference type="Pfam" id="PF00664">
    <property type="entry name" value="ABC_membrane"/>
    <property type="match status" value="1"/>
</dbReference>
<feature type="domain" description="ABC transmembrane type-1" evidence="11">
    <location>
        <begin position="180"/>
        <end position="457"/>
    </location>
</feature>
<dbReference type="AlphaFoldDB" id="A0AAD0VM13"/>
<feature type="transmembrane region" description="Helical" evidence="9">
    <location>
        <begin position="310"/>
        <end position="329"/>
    </location>
</feature>
<dbReference type="GO" id="GO:0005886">
    <property type="term" value="C:plasma membrane"/>
    <property type="evidence" value="ECO:0007669"/>
    <property type="project" value="UniProtKB-SubCell"/>
</dbReference>
<dbReference type="Gene3D" id="1.20.1560.10">
    <property type="entry name" value="ABC transporter type 1, transmembrane domain"/>
    <property type="match status" value="1"/>
</dbReference>
<accession>A0AAD0VM13</accession>
<feature type="transmembrane region" description="Helical" evidence="9">
    <location>
        <begin position="285"/>
        <end position="304"/>
    </location>
</feature>
<organism evidence="13 15">
    <name type="scientific">Aliarcobacter trophiarum LMG 25534</name>
    <dbReference type="NCBI Taxonomy" id="1032241"/>
    <lineage>
        <taxon>Bacteria</taxon>
        <taxon>Pseudomonadati</taxon>
        <taxon>Campylobacterota</taxon>
        <taxon>Epsilonproteobacteria</taxon>
        <taxon>Campylobacterales</taxon>
        <taxon>Arcobacteraceae</taxon>
        <taxon>Aliarcobacter</taxon>
    </lineage>
</organism>
<dbReference type="EMBL" id="CP031367">
    <property type="protein sequence ID" value="AXK48739.1"/>
    <property type="molecule type" value="Genomic_DNA"/>
</dbReference>
<evidence type="ECO:0000256" key="9">
    <source>
        <dbReference type="SAM" id="Phobius"/>
    </source>
</evidence>
<evidence type="ECO:0000313" key="16">
    <source>
        <dbReference type="Proteomes" id="UP000289132"/>
    </source>
</evidence>
<dbReference type="KEGG" id="atp:ATR_0872"/>
<feature type="domain" description="ABC transporter" evidence="10">
    <location>
        <begin position="491"/>
        <end position="725"/>
    </location>
</feature>
<evidence type="ECO:0000256" key="3">
    <source>
        <dbReference type="ARBA" id="ARBA00022475"/>
    </source>
</evidence>
<evidence type="ECO:0000313" key="13">
    <source>
        <dbReference type="EMBL" id="AXK48739.1"/>
    </source>
</evidence>
<dbReference type="RefSeq" id="WP_115428251.1">
    <property type="nucleotide sequence ID" value="NZ_CP031367.1"/>
</dbReference>
<dbReference type="NCBIfam" id="TIGR03375">
    <property type="entry name" value="type_I_sec_LssB"/>
    <property type="match status" value="1"/>
</dbReference>
<dbReference type="InterPro" id="IPR027417">
    <property type="entry name" value="P-loop_NTPase"/>
</dbReference>
<dbReference type="InterPro" id="IPR039421">
    <property type="entry name" value="Type_1_exporter"/>
</dbReference>
<dbReference type="PROSITE" id="PS50990">
    <property type="entry name" value="PEPTIDASE_C39"/>
    <property type="match status" value="1"/>
</dbReference>
<dbReference type="FunFam" id="3.40.50.300:FF:000299">
    <property type="entry name" value="ABC transporter ATP-binding protein/permease"/>
    <property type="match status" value="1"/>
</dbReference>
<gene>
    <name evidence="13" type="ORF">ATR_0872</name>
    <name evidence="14" type="ORF">CRU87_04275</name>
</gene>
<keyword evidence="3" id="KW-1003">Cell membrane</keyword>
<dbReference type="GO" id="GO:0005524">
    <property type="term" value="F:ATP binding"/>
    <property type="evidence" value="ECO:0007669"/>
    <property type="project" value="UniProtKB-KW"/>
</dbReference>
<sequence length="725" mass="80901">MVNKSLRKNDTLLDSLVLYTRLFHKPFSAESLLQGLPLGNNEADQLLFSKNSSKSMFSRAAARAGLKTTIVEKPIKDILNIQLPVILLLSNENSCILDSFNEDRTKAKIIFAGLDDPLEEWVDVEKLEDEYLGYAFMLKKVYEYDNNNNYNGKKTLAIDNQKHWFWSTLGFSRKIYIDCIIASILINLFVLATPLFTMNVYDRVIPNNAQETLLVFTIGIVVVFILDAVLKFTRTYFLEMAGKKSDIIMSSIIFEKVLDMKLSEHPKSVGSFANNLKSFDSVRGFLTSSTLNVLIDFPFAILFLCVIAYLGGWLVIVPIFIIILIVIYAKIIKDPLKKSIEATYEASAKKNGILIESLNNIETIKAQGMAGNIQFSWEESTGEIANKGLKSKLISASIPTVTGLLTGLNTVLIVVFGVYLIQDFQLTMGGLIATMILSGRAIAPMGQIVSLITNYEDTKQSFKMLDDIVNKPQDRPLSKEFVKKTSLNGNIEFRNVSFKYPNSEAYALRNVSFTIKEGEKVAFIGRIGSGKSTIAKLILKLYEPEEGHILIDGIDISQIDPADLRKGISYVPQDIHLFGGTIKQNILGIHKFIDDEWMLECSRISGTDEFVRMHPAGYDMPLGERGAGLSGGQRQSVGIGRALINNSDIWMFDEPTNAMDQTTESIVLRNLMSKIDGKTLLLVTQKMSMVDLTDRIIVMNFGQKVLDGPKDEIIKILSNGGENNE</sequence>
<dbReference type="CDD" id="cd18587">
    <property type="entry name" value="ABC_6TM_LapB_like"/>
    <property type="match status" value="1"/>
</dbReference>
<feature type="transmembrane region" description="Helical" evidence="9">
    <location>
        <begin position="396"/>
        <end position="420"/>
    </location>
</feature>
<dbReference type="PROSITE" id="PS50929">
    <property type="entry name" value="ABC_TM1F"/>
    <property type="match status" value="1"/>
</dbReference>
<dbReference type="Proteomes" id="UP000254504">
    <property type="component" value="Chromosome"/>
</dbReference>
<dbReference type="Pfam" id="PF00005">
    <property type="entry name" value="ABC_tran"/>
    <property type="match status" value="1"/>
</dbReference>
<reference evidence="14 16" key="1">
    <citation type="submission" date="2017-10" db="EMBL/GenBank/DDBJ databases">
        <title>Genomics of the genus Arcobacter.</title>
        <authorList>
            <person name="Perez-Cataluna A."/>
            <person name="Figueras M.J."/>
        </authorList>
    </citation>
    <scope>NUCLEOTIDE SEQUENCE [LARGE SCALE GENOMIC DNA]</scope>
    <source>
        <strain evidence="14 16">LMG 25534</strain>
    </source>
</reference>
<keyword evidence="8 9" id="KW-0472">Membrane</keyword>
<evidence type="ECO:0000256" key="4">
    <source>
        <dbReference type="ARBA" id="ARBA00022692"/>
    </source>
</evidence>
<dbReference type="PANTHER" id="PTHR24221">
    <property type="entry name" value="ATP-BINDING CASSETTE SUB-FAMILY B"/>
    <property type="match status" value="1"/>
</dbReference>
<keyword evidence="2" id="KW-0813">Transport</keyword>
<dbReference type="GO" id="GO:0008233">
    <property type="term" value="F:peptidase activity"/>
    <property type="evidence" value="ECO:0007669"/>
    <property type="project" value="InterPro"/>
</dbReference>
<dbReference type="GO" id="GO:0006508">
    <property type="term" value="P:proteolysis"/>
    <property type="evidence" value="ECO:0007669"/>
    <property type="project" value="InterPro"/>
</dbReference>
<dbReference type="GO" id="GO:0034040">
    <property type="term" value="F:ATPase-coupled lipid transmembrane transporter activity"/>
    <property type="evidence" value="ECO:0007669"/>
    <property type="project" value="TreeGrafter"/>
</dbReference>
<reference evidence="13 15" key="2">
    <citation type="submission" date="2018-07" db="EMBL/GenBank/DDBJ databases">
        <title>Complete genome of the Arcobacter trophiarum type strain LMG 25534.</title>
        <authorList>
            <person name="Miller W.G."/>
            <person name="Yee E."/>
        </authorList>
    </citation>
    <scope>NUCLEOTIDE SEQUENCE [LARGE SCALE GENOMIC DNA]</scope>
    <source>
        <strain evidence="13 15">LMG 25534</strain>
    </source>
</reference>
<evidence type="ECO:0000256" key="2">
    <source>
        <dbReference type="ARBA" id="ARBA00022448"/>
    </source>
</evidence>
<evidence type="ECO:0000313" key="14">
    <source>
        <dbReference type="EMBL" id="RXJ92062.1"/>
    </source>
</evidence>
<dbReference type="EMBL" id="PDKD01000005">
    <property type="protein sequence ID" value="RXJ92062.1"/>
    <property type="molecule type" value="Genomic_DNA"/>
</dbReference>
<dbReference type="Proteomes" id="UP000289132">
    <property type="component" value="Unassembled WGS sequence"/>
</dbReference>
<evidence type="ECO:0000259" key="11">
    <source>
        <dbReference type="PROSITE" id="PS50929"/>
    </source>
</evidence>
<dbReference type="InterPro" id="IPR017750">
    <property type="entry name" value="ATPase_T1SS"/>
</dbReference>
<evidence type="ECO:0000256" key="7">
    <source>
        <dbReference type="ARBA" id="ARBA00022989"/>
    </source>
</evidence>
<dbReference type="GO" id="GO:0140359">
    <property type="term" value="F:ABC-type transporter activity"/>
    <property type="evidence" value="ECO:0007669"/>
    <property type="project" value="InterPro"/>
</dbReference>